<name>A0ABU1A4K7_9FLAO</name>
<protein>
    <recommendedName>
        <fullName evidence="3">YARHG domain-containing protein</fullName>
    </recommendedName>
</protein>
<keyword evidence="2" id="KW-1185">Reference proteome</keyword>
<sequence>MENFSLKIIFLFAILFISRDVNAQTKLYLDQNGEKISLQEFKKRCNSSYLYNCLSFKKDSIVFSQIFYKHQFGKISPQEYEQVRKLINKDSDFAIEPNQIIVIKKHDNLLS</sequence>
<organism evidence="1 2">
    <name type="scientific">Mesonia profundi</name>
    <dbReference type="NCBI Taxonomy" id="3070998"/>
    <lineage>
        <taxon>Bacteria</taxon>
        <taxon>Pseudomonadati</taxon>
        <taxon>Bacteroidota</taxon>
        <taxon>Flavobacteriia</taxon>
        <taxon>Flavobacteriales</taxon>
        <taxon>Flavobacteriaceae</taxon>
        <taxon>Mesonia</taxon>
    </lineage>
</organism>
<dbReference type="Proteomes" id="UP001230915">
    <property type="component" value="Unassembled WGS sequence"/>
</dbReference>
<dbReference type="RefSeq" id="WP_308865637.1">
    <property type="nucleotide sequence ID" value="NZ_JAVHUL010000058.1"/>
</dbReference>
<gene>
    <name evidence="1" type="ORF">RBU60_13735</name>
</gene>
<dbReference type="EMBL" id="JAVHUL010000058">
    <property type="protein sequence ID" value="MDQ7918635.1"/>
    <property type="molecule type" value="Genomic_DNA"/>
</dbReference>
<proteinExistence type="predicted"/>
<accession>A0ABU1A4K7</accession>
<comment type="caution">
    <text evidence="1">The sequence shown here is derived from an EMBL/GenBank/DDBJ whole genome shotgun (WGS) entry which is preliminary data.</text>
</comment>
<evidence type="ECO:0008006" key="3">
    <source>
        <dbReference type="Google" id="ProtNLM"/>
    </source>
</evidence>
<evidence type="ECO:0000313" key="1">
    <source>
        <dbReference type="EMBL" id="MDQ7918635.1"/>
    </source>
</evidence>
<evidence type="ECO:0000313" key="2">
    <source>
        <dbReference type="Proteomes" id="UP001230915"/>
    </source>
</evidence>
<reference evidence="1 2" key="1">
    <citation type="submission" date="2023-08" db="EMBL/GenBank/DDBJ databases">
        <title>Mesonia sp. MT50, isolated from deep-sea sediment of the Mariana Trench.</title>
        <authorList>
            <person name="Fu H."/>
        </authorList>
    </citation>
    <scope>NUCLEOTIDE SEQUENCE [LARGE SCALE GENOMIC DNA]</scope>
    <source>
        <strain evidence="1 2">MT50</strain>
    </source>
</reference>